<dbReference type="EMBL" id="FMVM01000014">
    <property type="protein sequence ID" value="SCY97372.1"/>
    <property type="molecule type" value="Genomic_DNA"/>
</dbReference>
<dbReference type="PANTHER" id="PTHR43133">
    <property type="entry name" value="RNA POLYMERASE ECF-TYPE SIGMA FACTO"/>
    <property type="match status" value="1"/>
</dbReference>
<dbReference type="Gene3D" id="1.10.10.10">
    <property type="entry name" value="Winged helix-like DNA-binding domain superfamily/Winged helix DNA-binding domain"/>
    <property type="match status" value="1"/>
</dbReference>
<evidence type="ECO:0000256" key="5">
    <source>
        <dbReference type="ARBA" id="ARBA00023163"/>
    </source>
</evidence>
<dbReference type="Pfam" id="PF08281">
    <property type="entry name" value="Sigma70_r4_2"/>
    <property type="match status" value="1"/>
</dbReference>
<accession>A0A1G5K9R5</accession>
<dbReference type="STRING" id="582692.SAMN05720606_11418"/>
<gene>
    <name evidence="8" type="ORF">SAMN05720606_11418</name>
</gene>
<keyword evidence="5" id="KW-0804">Transcription</keyword>
<feature type="domain" description="RNA polymerase sigma-70 region 2" evidence="6">
    <location>
        <begin position="21"/>
        <end position="86"/>
    </location>
</feature>
<dbReference type="Gene3D" id="1.10.1740.10">
    <property type="match status" value="1"/>
</dbReference>
<comment type="similarity">
    <text evidence="1">Belongs to the sigma-70 factor family. ECF subfamily.</text>
</comment>
<protein>
    <submittedName>
        <fullName evidence="8">RNA polymerase sigma-70 factor, ECF subfamily</fullName>
    </submittedName>
</protein>
<dbReference type="InterPro" id="IPR014284">
    <property type="entry name" value="RNA_pol_sigma-70_dom"/>
</dbReference>
<evidence type="ECO:0000256" key="3">
    <source>
        <dbReference type="ARBA" id="ARBA00023082"/>
    </source>
</evidence>
<dbReference type="InterPro" id="IPR007627">
    <property type="entry name" value="RNA_pol_sigma70_r2"/>
</dbReference>
<evidence type="ECO:0000259" key="6">
    <source>
        <dbReference type="Pfam" id="PF04542"/>
    </source>
</evidence>
<evidence type="ECO:0000259" key="7">
    <source>
        <dbReference type="Pfam" id="PF08281"/>
    </source>
</evidence>
<dbReference type="InterPro" id="IPR039425">
    <property type="entry name" value="RNA_pol_sigma-70-like"/>
</dbReference>
<keyword evidence="3" id="KW-0731">Sigma factor</keyword>
<dbReference type="GO" id="GO:0003677">
    <property type="term" value="F:DNA binding"/>
    <property type="evidence" value="ECO:0007669"/>
    <property type="project" value="UniProtKB-KW"/>
</dbReference>
<dbReference type="Proteomes" id="UP000198538">
    <property type="component" value="Unassembled WGS sequence"/>
</dbReference>
<dbReference type="Pfam" id="PF04542">
    <property type="entry name" value="Sigma70_r2"/>
    <property type="match status" value="1"/>
</dbReference>
<feature type="domain" description="RNA polymerase sigma factor 70 region 4 type 2" evidence="7">
    <location>
        <begin position="121"/>
        <end position="173"/>
    </location>
</feature>
<proteinExistence type="inferred from homology"/>
<evidence type="ECO:0000256" key="4">
    <source>
        <dbReference type="ARBA" id="ARBA00023125"/>
    </source>
</evidence>
<dbReference type="GO" id="GO:0006352">
    <property type="term" value="P:DNA-templated transcription initiation"/>
    <property type="evidence" value="ECO:0007669"/>
    <property type="project" value="InterPro"/>
</dbReference>
<dbReference type="InterPro" id="IPR036388">
    <property type="entry name" value="WH-like_DNA-bd_sf"/>
</dbReference>
<dbReference type="NCBIfam" id="TIGR02937">
    <property type="entry name" value="sigma70-ECF"/>
    <property type="match status" value="1"/>
</dbReference>
<organism evidence="8 9">
    <name type="scientific">Paenibacillus polysaccharolyticus</name>
    <dbReference type="NCBI Taxonomy" id="582692"/>
    <lineage>
        <taxon>Bacteria</taxon>
        <taxon>Bacillati</taxon>
        <taxon>Bacillota</taxon>
        <taxon>Bacilli</taxon>
        <taxon>Bacillales</taxon>
        <taxon>Paenibacillaceae</taxon>
        <taxon>Paenibacillus</taxon>
    </lineage>
</organism>
<evidence type="ECO:0000256" key="1">
    <source>
        <dbReference type="ARBA" id="ARBA00010641"/>
    </source>
</evidence>
<keyword evidence="4" id="KW-0238">DNA-binding</keyword>
<dbReference type="InterPro" id="IPR013249">
    <property type="entry name" value="RNA_pol_sigma70_r4_t2"/>
</dbReference>
<dbReference type="SUPFAM" id="SSF88659">
    <property type="entry name" value="Sigma3 and sigma4 domains of RNA polymerase sigma factors"/>
    <property type="match status" value="1"/>
</dbReference>
<dbReference type="InterPro" id="IPR013324">
    <property type="entry name" value="RNA_pol_sigma_r3/r4-like"/>
</dbReference>
<keyword evidence="2" id="KW-0805">Transcription regulation</keyword>
<keyword evidence="9" id="KW-1185">Reference proteome</keyword>
<sequence>MTDEELIREIQEGSRAAMEVLVKRHYKSVFAYIYRKTGEYHTAYDLTQEVFIKMMKSLKSYQNTGKFEHWLLKIAVNHCLDYFRGREYKQQHRETELTEEAFPSSEHHNVWDIFQKRNQNEQVRQAVLSLPEHQRDAVILNYYNGLKIREVAEATGTSESTAKSRIRLGISKLKEMITGGDRHETPTYKRNK</sequence>
<dbReference type="CDD" id="cd06171">
    <property type="entry name" value="Sigma70_r4"/>
    <property type="match status" value="1"/>
</dbReference>
<dbReference type="GO" id="GO:0016987">
    <property type="term" value="F:sigma factor activity"/>
    <property type="evidence" value="ECO:0007669"/>
    <property type="project" value="UniProtKB-KW"/>
</dbReference>
<evidence type="ECO:0000256" key="2">
    <source>
        <dbReference type="ARBA" id="ARBA00023015"/>
    </source>
</evidence>
<dbReference type="PANTHER" id="PTHR43133:SF8">
    <property type="entry name" value="RNA POLYMERASE SIGMA FACTOR HI_1459-RELATED"/>
    <property type="match status" value="1"/>
</dbReference>
<dbReference type="SUPFAM" id="SSF88946">
    <property type="entry name" value="Sigma2 domain of RNA polymerase sigma factors"/>
    <property type="match status" value="1"/>
</dbReference>
<dbReference type="RefSeq" id="WP_244159384.1">
    <property type="nucleotide sequence ID" value="NZ_FMVM01000014.1"/>
</dbReference>
<evidence type="ECO:0000313" key="9">
    <source>
        <dbReference type="Proteomes" id="UP000198538"/>
    </source>
</evidence>
<reference evidence="9" key="1">
    <citation type="submission" date="2016-10" db="EMBL/GenBank/DDBJ databases">
        <authorList>
            <person name="Varghese N."/>
            <person name="Submissions S."/>
        </authorList>
    </citation>
    <scope>NUCLEOTIDE SEQUENCE [LARGE SCALE GENOMIC DNA]</scope>
    <source>
        <strain evidence="9">BL9</strain>
    </source>
</reference>
<dbReference type="AlphaFoldDB" id="A0A1G5K9R5"/>
<dbReference type="InterPro" id="IPR013325">
    <property type="entry name" value="RNA_pol_sigma_r2"/>
</dbReference>
<evidence type="ECO:0000313" key="8">
    <source>
        <dbReference type="EMBL" id="SCY97372.1"/>
    </source>
</evidence>
<name>A0A1G5K9R5_9BACL</name>